<evidence type="ECO:0000256" key="2">
    <source>
        <dbReference type="ARBA" id="ARBA00022692"/>
    </source>
</evidence>
<proteinExistence type="predicted"/>
<feature type="transmembrane region" description="Helical" evidence="5">
    <location>
        <begin position="132"/>
        <end position="151"/>
    </location>
</feature>
<keyword evidence="2 5" id="KW-0812">Transmembrane</keyword>
<accession>A0ABN8MPM3</accession>
<evidence type="ECO:0000313" key="8">
    <source>
        <dbReference type="Proteomes" id="UP001159427"/>
    </source>
</evidence>
<keyword evidence="4 5" id="KW-0472">Membrane</keyword>
<evidence type="ECO:0000256" key="1">
    <source>
        <dbReference type="ARBA" id="ARBA00004141"/>
    </source>
</evidence>
<dbReference type="InterPro" id="IPR037185">
    <property type="entry name" value="EmrE-like"/>
</dbReference>
<dbReference type="InterPro" id="IPR000620">
    <property type="entry name" value="EamA_dom"/>
</dbReference>
<evidence type="ECO:0000256" key="3">
    <source>
        <dbReference type="ARBA" id="ARBA00022989"/>
    </source>
</evidence>
<feature type="transmembrane region" description="Helical" evidence="5">
    <location>
        <begin position="163"/>
        <end position="182"/>
    </location>
</feature>
<dbReference type="SUPFAM" id="SSF103481">
    <property type="entry name" value="Multidrug resistance efflux transporter EmrE"/>
    <property type="match status" value="1"/>
</dbReference>
<feature type="transmembrane region" description="Helical" evidence="5">
    <location>
        <begin position="250"/>
        <end position="271"/>
    </location>
</feature>
<evidence type="ECO:0000259" key="6">
    <source>
        <dbReference type="Pfam" id="PF00892"/>
    </source>
</evidence>
<name>A0ABN8MPM3_9CNID</name>
<protein>
    <recommendedName>
        <fullName evidence="6">EamA domain-containing protein</fullName>
    </recommendedName>
</protein>
<feature type="transmembrane region" description="Helical" evidence="5">
    <location>
        <begin position="369"/>
        <end position="387"/>
    </location>
</feature>
<keyword evidence="8" id="KW-1185">Reference proteome</keyword>
<dbReference type="Pfam" id="PF00892">
    <property type="entry name" value="EamA"/>
    <property type="match status" value="1"/>
</dbReference>
<feature type="transmembrane region" description="Helical" evidence="5">
    <location>
        <begin position="316"/>
        <end position="336"/>
    </location>
</feature>
<sequence>MATGIFSPLITRIRRRIERVEGINLSENYTRLELREDFSEITIHNTNPAENADYLEVSSKDGNVNAVGVETANGHSTSAENENFVIKDRTSNSKTKTIAFLGIALTIVASLLFSANSLLIKLAESIPSLEVGFMRLALGFVFSLPVVIFFNDKLIHPWKKVSFLLLRGTIGATGMNLNIFAVKHMPLADARVIIFTSPVFTVLLGRIFLKEKVTKFDVMAMVLSLGGVVLIGRPSFLFGSIGKSSSSKQVWLPTILALCGACSQALGIIMTRKISQELPARVVVFYSGLAGTVISLSASLIFGGYKYPDCGTYDTFYIMGSASVGYIAQLIVTKALSMEKASVVSLVRTVGIAFSFILQLTVLHVAPNGLSIGGAFLVLLCNVAIFLKKYLDQKKKVNQS</sequence>
<comment type="subcellular location">
    <subcellularLocation>
        <location evidence="1">Membrane</location>
        <topology evidence="1">Multi-pass membrane protein</topology>
    </subcellularLocation>
</comment>
<keyword evidence="3 5" id="KW-1133">Transmembrane helix</keyword>
<comment type="caution">
    <text evidence="7">The sequence shown here is derived from an EMBL/GenBank/DDBJ whole genome shotgun (WGS) entry which is preliminary data.</text>
</comment>
<organism evidence="7 8">
    <name type="scientific">Porites evermanni</name>
    <dbReference type="NCBI Taxonomy" id="104178"/>
    <lineage>
        <taxon>Eukaryota</taxon>
        <taxon>Metazoa</taxon>
        <taxon>Cnidaria</taxon>
        <taxon>Anthozoa</taxon>
        <taxon>Hexacorallia</taxon>
        <taxon>Scleractinia</taxon>
        <taxon>Fungiina</taxon>
        <taxon>Poritidae</taxon>
        <taxon>Porites</taxon>
    </lineage>
</organism>
<reference evidence="7 8" key="1">
    <citation type="submission" date="2022-05" db="EMBL/GenBank/DDBJ databases">
        <authorList>
            <consortium name="Genoscope - CEA"/>
            <person name="William W."/>
        </authorList>
    </citation>
    <scope>NUCLEOTIDE SEQUENCE [LARGE SCALE GENOMIC DNA]</scope>
</reference>
<dbReference type="EMBL" id="CALNXI010000687">
    <property type="protein sequence ID" value="CAH3032969.1"/>
    <property type="molecule type" value="Genomic_DNA"/>
</dbReference>
<dbReference type="Proteomes" id="UP001159427">
    <property type="component" value="Unassembled WGS sequence"/>
</dbReference>
<evidence type="ECO:0000313" key="7">
    <source>
        <dbReference type="EMBL" id="CAH3032969.1"/>
    </source>
</evidence>
<feature type="domain" description="EamA" evidence="6">
    <location>
        <begin position="101"/>
        <end position="232"/>
    </location>
</feature>
<dbReference type="PANTHER" id="PTHR22911">
    <property type="entry name" value="ACYL-MALONYL CONDENSING ENZYME-RELATED"/>
    <property type="match status" value="1"/>
</dbReference>
<feature type="transmembrane region" description="Helical" evidence="5">
    <location>
        <begin position="188"/>
        <end position="209"/>
    </location>
</feature>
<evidence type="ECO:0000256" key="4">
    <source>
        <dbReference type="ARBA" id="ARBA00023136"/>
    </source>
</evidence>
<dbReference type="Gene3D" id="1.10.3730.20">
    <property type="match status" value="1"/>
</dbReference>
<feature type="transmembrane region" description="Helical" evidence="5">
    <location>
        <begin position="216"/>
        <end position="238"/>
    </location>
</feature>
<evidence type="ECO:0000256" key="5">
    <source>
        <dbReference type="SAM" id="Phobius"/>
    </source>
</evidence>
<gene>
    <name evidence="7" type="ORF">PEVE_00039200</name>
</gene>
<feature type="transmembrane region" description="Helical" evidence="5">
    <location>
        <begin position="343"/>
        <end position="363"/>
    </location>
</feature>
<feature type="transmembrane region" description="Helical" evidence="5">
    <location>
        <begin position="283"/>
        <end position="304"/>
    </location>
</feature>
<feature type="transmembrane region" description="Helical" evidence="5">
    <location>
        <begin position="97"/>
        <end position="120"/>
    </location>
</feature>
<dbReference type="PANTHER" id="PTHR22911:SF6">
    <property type="entry name" value="SOLUTE CARRIER FAMILY 35 MEMBER G1"/>
    <property type="match status" value="1"/>
</dbReference>